<reference evidence="1" key="1">
    <citation type="submission" date="2022-04" db="EMBL/GenBank/DDBJ databases">
        <title>Genome of the entomopathogenic fungus Entomophthora muscae.</title>
        <authorList>
            <person name="Elya C."/>
            <person name="Lovett B.R."/>
            <person name="Lee E."/>
            <person name="Macias A.M."/>
            <person name="Hajek A.E."/>
            <person name="De Bivort B.L."/>
            <person name="Kasson M.T."/>
            <person name="De Fine Licht H.H."/>
            <person name="Stajich J.E."/>
        </authorList>
    </citation>
    <scope>NUCLEOTIDE SEQUENCE</scope>
    <source>
        <strain evidence="1">Berkeley</strain>
    </source>
</reference>
<sequence length="87" mass="9306">MMAGTGMFVACSLFRKRQTLPADLGTVPMIFPGVVVGARAQVKGFEGRKAETADDFDTMILYGFVGSKETFPTLKLTLTPTLAADSN</sequence>
<gene>
    <name evidence="1" type="ORF">DSO57_1020584</name>
</gene>
<dbReference type="Proteomes" id="UP001165960">
    <property type="component" value="Unassembled WGS sequence"/>
</dbReference>
<organism evidence="1 2">
    <name type="scientific">Entomophthora muscae</name>
    <dbReference type="NCBI Taxonomy" id="34485"/>
    <lineage>
        <taxon>Eukaryota</taxon>
        <taxon>Fungi</taxon>
        <taxon>Fungi incertae sedis</taxon>
        <taxon>Zoopagomycota</taxon>
        <taxon>Entomophthoromycotina</taxon>
        <taxon>Entomophthoromycetes</taxon>
        <taxon>Entomophthorales</taxon>
        <taxon>Entomophthoraceae</taxon>
        <taxon>Entomophthora</taxon>
    </lineage>
</organism>
<name>A0ACC2TEN4_9FUNG</name>
<dbReference type="EMBL" id="QTSX02002937">
    <property type="protein sequence ID" value="KAJ9073057.1"/>
    <property type="molecule type" value="Genomic_DNA"/>
</dbReference>
<keyword evidence="2" id="KW-1185">Reference proteome</keyword>
<protein>
    <submittedName>
        <fullName evidence="1">Uncharacterized protein</fullName>
    </submittedName>
</protein>
<evidence type="ECO:0000313" key="2">
    <source>
        <dbReference type="Proteomes" id="UP001165960"/>
    </source>
</evidence>
<evidence type="ECO:0000313" key="1">
    <source>
        <dbReference type="EMBL" id="KAJ9073057.1"/>
    </source>
</evidence>
<accession>A0ACC2TEN4</accession>
<proteinExistence type="predicted"/>
<comment type="caution">
    <text evidence="1">The sequence shown here is derived from an EMBL/GenBank/DDBJ whole genome shotgun (WGS) entry which is preliminary data.</text>
</comment>